<dbReference type="GO" id="GO:0019305">
    <property type="term" value="P:dTDP-rhamnose biosynthetic process"/>
    <property type="evidence" value="ECO:0007669"/>
    <property type="project" value="UniProtKB-UniRule"/>
</dbReference>
<accession>A0A0E9M107</accession>
<evidence type="ECO:0000256" key="3">
    <source>
        <dbReference type="ARBA" id="ARBA00012098"/>
    </source>
</evidence>
<keyword evidence="8" id="KW-0472">Membrane</keyword>
<dbReference type="Gene3D" id="2.60.120.10">
    <property type="entry name" value="Jelly Rolls"/>
    <property type="match status" value="1"/>
</dbReference>
<keyword evidence="8" id="KW-1133">Transmembrane helix</keyword>
<dbReference type="GO" id="GO:0008830">
    <property type="term" value="F:dTDP-4-dehydrorhamnose 3,5-epimerase activity"/>
    <property type="evidence" value="ECO:0007669"/>
    <property type="project" value="UniProtKB-UniRule"/>
</dbReference>
<dbReference type="PANTHER" id="PTHR21047:SF2">
    <property type="entry name" value="THYMIDINE DIPHOSPHO-4-KETO-RHAMNOSE 3,5-EPIMERASE"/>
    <property type="match status" value="1"/>
</dbReference>
<sequence length="209" mass="24065">MIFGCVDFGQSAKFDCLVKLYFFDFANTMLNMINGLIVLNFRSFADDRGRFFESYHKERYLKEGILCDFVQDNVSVSSYGVIRGLHFQSGDFAQAKLVQVLKGRVLDVAVDLRPDSPTFGQHYSVELSDENHLQFFIPRGFAHGFSVLSDEALFHYKCDNYYHKASERGIIYNDPALNIDWQLPQGKEIVSDKDLELMSFESLKNTMNF</sequence>
<comment type="caution">
    <text evidence="9">The sequence shown here is derived from an EMBL/GenBank/DDBJ whole genome shotgun (WGS) entry which is preliminary data.</text>
</comment>
<comment type="similarity">
    <text evidence="7">Belongs to the dTDP-4-dehydrorhamnose 3,5-epimerase family.</text>
</comment>
<comment type="function">
    <text evidence="2 7">Catalyzes the epimerization of the C3' and C5'positions of dTDP-6-deoxy-D-xylo-4-hexulose, forming dTDP-6-deoxy-L-lyxo-4-hexulose.</text>
</comment>
<protein>
    <recommendedName>
        <fullName evidence="4 7">dTDP-4-dehydrorhamnose 3,5-epimerase</fullName>
        <ecNumber evidence="3 7">5.1.3.13</ecNumber>
    </recommendedName>
    <alternativeName>
        <fullName evidence="7">Thymidine diphospho-4-keto-rhamnose 3,5-epimerase</fullName>
    </alternativeName>
</protein>
<keyword evidence="8" id="KW-0812">Transmembrane</keyword>
<comment type="pathway">
    <text evidence="7">Carbohydrate biosynthesis; dTDP-L-rhamnose biosynthesis.</text>
</comment>
<evidence type="ECO:0000256" key="6">
    <source>
        <dbReference type="PIRSR" id="PIRSR600888-3"/>
    </source>
</evidence>
<evidence type="ECO:0000256" key="2">
    <source>
        <dbReference type="ARBA" id="ARBA00001997"/>
    </source>
</evidence>
<reference evidence="9 10" key="1">
    <citation type="journal article" date="2015" name="Microbes Environ.">
        <title>Distribution and evolution of nitrogen fixation genes in the phylum bacteroidetes.</title>
        <authorList>
            <person name="Inoue J."/>
            <person name="Oshima K."/>
            <person name="Suda W."/>
            <person name="Sakamoto M."/>
            <person name="Iino T."/>
            <person name="Noda S."/>
            <person name="Hongoh Y."/>
            <person name="Hattori M."/>
            <person name="Ohkuma M."/>
        </authorList>
    </citation>
    <scope>NUCLEOTIDE SEQUENCE [LARGE SCALE GENOMIC DNA]</scope>
    <source>
        <strain evidence="9">JCM 15548</strain>
    </source>
</reference>
<dbReference type="InterPro" id="IPR011051">
    <property type="entry name" value="RmlC_Cupin_sf"/>
</dbReference>
<dbReference type="GO" id="GO:0000271">
    <property type="term" value="P:polysaccharide biosynthetic process"/>
    <property type="evidence" value="ECO:0007669"/>
    <property type="project" value="TreeGrafter"/>
</dbReference>
<comment type="subunit">
    <text evidence="7">Homodimer.</text>
</comment>
<evidence type="ECO:0000313" key="10">
    <source>
        <dbReference type="Proteomes" id="UP000032900"/>
    </source>
</evidence>
<dbReference type="InterPro" id="IPR000888">
    <property type="entry name" value="RmlC-like"/>
</dbReference>
<feature type="active site" description="Proton acceptor" evidence="5">
    <location>
        <position position="86"/>
    </location>
</feature>
<feature type="active site" description="Proton donor" evidence="5">
    <location>
        <position position="156"/>
    </location>
</feature>
<evidence type="ECO:0000256" key="7">
    <source>
        <dbReference type="RuleBase" id="RU364069"/>
    </source>
</evidence>
<feature type="site" description="Participates in a stacking interaction with the thymidine ring of dTDP-4-oxo-6-deoxyglucose" evidence="6">
    <location>
        <position position="162"/>
    </location>
</feature>
<dbReference type="Pfam" id="PF00908">
    <property type="entry name" value="dTDP_sugar_isom"/>
    <property type="match status" value="1"/>
</dbReference>
<evidence type="ECO:0000256" key="1">
    <source>
        <dbReference type="ARBA" id="ARBA00001298"/>
    </source>
</evidence>
<dbReference type="InterPro" id="IPR014710">
    <property type="entry name" value="RmlC-like_jellyroll"/>
</dbReference>
<proteinExistence type="inferred from homology"/>
<dbReference type="EMBL" id="BAZW01000049">
    <property type="protein sequence ID" value="GAO31487.1"/>
    <property type="molecule type" value="Genomic_DNA"/>
</dbReference>
<gene>
    <name evidence="9" type="ORF">JCM15548_13851</name>
</gene>
<evidence type="ECO:0000256" key="5">
    <source>
        <dbReference type="PIRSR" id="PIRSR600888-1"/>
    </source>
</evidence>
<evidence type="ECO:0000256" key="4">
    <source>
        <dbReference type="ARBA" id="ARBA00019595"/>
    </source>
</evidence>
<dbReference type="UniPathway" id="UPA00124"/>
<dbReference type="GO" id="GO:0005829">
    <property type="term" value="C:cytosol"/>
    <property type="evidence" value="ECO:0007669"/>
    <property type="project" value="TreeGrafter"/>
</dbReference>
<evidence type="ECO:0000313" key="9">
    <source>
        <dbReference type="EMBL" id="GAO31487.1"/>
    </source>
</evidence>
<keyword evidence="7" id="KW-0413">Isomerase</keyword>
<organism evidence="9 10">
    <name type="scientific">Geofilum rubicundum JCM 15548</name>
    <dbReference type="NCBI Taxonomy" id="1236989"/>
    <lineage>
        <taxon>Bacteria</taxon>
        <taxon>Pseudomonadati</taxon>
        <taxon>Bacteroidota</taxon>
        <taxon>Bacteroidia</taxon>
        <taxon>Marinilabiliales</taxon>
        <taxon>Marinilabiliaceae</taxon>
        <taxon>Geofilum</taxon>
    </lineage>
</organism>
<dbReference type="PANTHER" id="PTHR21047">
    <property type="entry name" value="DTDP-6-DEOXY-D-GLUCOSE-3,5 EPIMERASE"/>
    <property type="match status" value="1"/>
</dbReference>
<dbReference type="CDD" id="cd00438">
    <property type="entry name" value="cupin_RmlC"/>
    <property type="match status" value="1"/>
</dbReference>
<name>A0A0E9M107_9BACT</name>
<keyword evidence="10" id="KW-1185">Reference proteome</keyword>
<feature type="transmembrane region" description="Helical" evidence="8">
    <location>
        <begin position="20"/>
        <end position="41"/>
    </location>
</feature>
<evidence type="ECO:0000256" key="8">
    <source>
        <dbReference type="SAM" id="Phobius"/>
    </source>
</evidence>
<dbReference type="AlphaFoldDB" id="A0A0E9M107"/>
<dbReference type="Proteomes" id="UP000032900">
    <property type="component" value="Unassembled WGS sequence"/>
</dbReference>
<dbReference type="NCBIfam" id="TIGR01221">
    <property type="entry name" value="rmlC"/>
    <property type="match status" value="1"/>
</dbReference>
<comment type="catalytic activity">
    <reaction evidence="1 7">
        <text>dTDP-4-dehydro-6-deoxy-alpha-D-glucose = dTDP-4-dehydro-beta-L-rhamnose</text>
        <dbReference type="Rhea" id="RHEA:16969"/>
        <dbReference type="ChEBI" id="CHEBI:57649"/>
        <dbReference type="ChEBI" id="CHEBI:62830"/>
        <dbReference type="EC" id="5.1.3.13"/>
    </reaction>
</comment>
<dbReference type="STRING" id="1236989.JCM15548_13851"/>
<dbReference type="SUPFAM" id="SSF51182">
    <property type="entry name" value="RmlC-like cupins"/>
    <property type="match status" value="1"/>
</dbReference>
<dbReference type="EC" id="5.1.3.13" evidence="3 7"/>